<name>A0A0D9VZT5_9ORYZ</name>
<dbReference type="PANTHER" id="PTHR33165:SF86">
    <property type="entry name" value="EXPRESSED PROTEIN"/>
    <property type="match status" value="1"/>
</dbReference>
<reference evidence="2" key="2">
    <citation type="submission" date="2013-12" db="EMBL/GenBank/DDBJ databases">
        <authorList>
            <person name="Yu Y."/>
            <person name="Lee S."/>
            <person name="de Baynast K."/>
            <person name="Wissotski M."/>
            <person name="Liu L."/>
            <person name="Talag J."/>
            <person name="Goicoechea J."/>
            <person name="Angelova A."/>
            <person name="Jetty R."/>
            <person name="Kudrna D."/>
            <person name="Golser W."/>
            <person name="Rivera L."/>
            <person name="Zhang J."/>
            <person name="Wing R."/>
        </authorList>
    </citation>
    <scope>NUCLEOTIDE SEQUENCE</scope>
</reference>
<dbReference type="Gramene" id="LPERR03G30710.1">
    <property type="protein sequence ID" value="LPERR03G30710.1"/>
    <property type="gene ID" value="LPERR03G30710"/>
</dbReference>
<dbReference type="PANTHER" id="PTHR33165">
    <property type="entry name" value="F-BOX DOMAIN CONTAINING PROTEIN-LIKE-RELATED"/>
    <property type="match status" value="1"/>
</dbReference>
<reference evidence="1" key="3">
    <citation type="submission" date="2015-04" db="UniProtKB">
        <authorList>
            <consortium name="EnsemblPlants"/>
        </authorList>
    </citation>
    <scope>IDENTIFICATION</scope>
</reference>
<dbReference type="InterPro" id="IPR036047">
    <property type="entry name" value="F-box-like_dom_sf"/>
</dbReference>
<dbReference type="Gene3D" id="1.20.1280.50">
    <property type="match status" value="1"/>
</dbReference>
<dbReference type="HOGENOM" id="CLU_067436_0_0_1"/>
<keyword evidence="2" id="KW-1185">Reference proteome</keyword>
<dbReference type="EnsemblPlants" id="LPERR03G30710.1">
    <property type="protein sequence ID" value="LPERR03G30710.1"/>
    <property type="gene ID" value="LPERR03G30710"/>
</dbReference>
<evidence type="ECO:0008006" key="3">
    <source>
        <dbReference type="Google" id="ProtNLM"/>
    </source>
</evidence>
<evidence type="ECO:0000313" key="1">
    <source>
        <dbReference type="EnsemblPlants" id="LPERR03G30710.1"/>
    </source>
</evidence>
<organism evidence="1 2">
    <name type="scientific">Leersia perrieri</name>
    <dbReference type="NCBI Taxonomy" id="77586"/>
    <lineage>
        <taxon>Eukaryota</taxon>
        <taxon>Viridiplantae</taxon>
        <taxon>Streptophyta</taxon>
        <taxon>Embryophyta</taxon>
        <taxon>Tracheophyta</taxon>
        <taxon>Spermatophyta</taxon>
        <taxon>Magnoliopsida</taxon>
        <taxon>Liliopsida</taxon>
        <taxon>Poales</taxon>
        <taxon>Poaceae</taxon>
        <taxon>BOP clade</taxon>
        <taxon>Oryzoideae</taxon>
        <taxon>Oryzeae</taxon>
        <taxon>Oryzinae</taxon>
        <taxon>Leersia</taxon>
    </lineage>
</organism>
<dbReference type="STRING" id="77586.A0A0D9VZT5"/>
<protein>
    <recommendedName>
        <fullName evidence="3">DUF295 domain-containing protein</fullName>
    </recommendedName>
</protein>
<proteinExistence type="predicted"/>
<dbReference type="eggNOG" id="ENOG502R3DX">
    <property type="taxonomic scope" value="Eukaryota"/>
</dbReference>
<dbReference type="SUPFAM" id="SSF81383">
    <property type="entry name" value="F-box domain"/>
    <property type="match status" value="1"/>
</dbReference>
<sequence length="387" mass="42908">MADRDWSTLPPELINRIALSFLDTGDLDYYIDYRAVCRTWRSATADPKTNTNPSLFRPRHWAMLDEVFQTDARLFNLPLLGRRYRLVSTVPGAADLVVAEATPPHAVRVLNPFTGAVARFAAPLPFYDGAVDARVIGVSPTLVLIAYSSSKVYFADPDSESFAVYEEAYACALIRLAVAAGRYDAAGEVGSVASILIPEAIKAVHPVAVQITDISRGNPKFLARAHGDDLLQIFKIRTAEEGGSVIFDEKVKGERLTGGGRAIVVGETRCLSINASKFASIDSDCMYYQEYSEVEYSGQIYMYSLESKETVKIGEAINSLNPIFLFEHPPFSPIQLLCSYGYEAWRFRPVWENTLQQLPRELPADMLASLSLDLGDEFEDFEDELDG</sequence>
<dbReference type="Proteomes" id="UP000032180">
    <property type="component" value="Chromosome 3"/>
</dbReference>
<evidence type="ECO:0000313" key="2">
    <source>
        <dbReference type="Proteomes" id="UP000032180"/>
    </source>
</evidence>
<accession>A0A0D9VZT5</accession>
<reference evidence="1 2" key="1">
    <citation type="submission" date="2012-08" db="EMBL/GenBank/DDBJ databases">
        <title>Oryza genome evolution.</title>
        <authorList>
            <person name="Wing R.A."/>
        </authorList>
    </citation>
    <scope>NUCLEOTIDE SEQUENCE</scope>
</reference>
<dbReference type="AlphaFoldDB" id="A0A0D9VZT5"/>